<dbReference type="InterPro" id="IPR039447">
    <property type="entry name" value="UreH-like_TM_dom"/>
</dbReference>
<feature type="transmembrane region" description="Helical" evidence="1">
    <location>
        <begin position="75"/>
        <end position="93"/>
    </location>
</feature>
<sequence>MIKGFILGLSSGAYCLASCIPVFVPYILSENKQIKWNFICLLKFMLGRLLGYILFALLAWTTGNYIIDKSEYKEIIFAMSYIFLSFTLIFYSFRNSHRVCNIRYFNKLFNPINNEKSFTIILLLGFFTGINVCPPFILAFSDAAFFTNISSSILYFIAFFIGTAIYFIPIPFIGILKGNQVKLIGQMCSLVIGVFYMYSGIMMFLGR</sequence>
<protein>
    <recommendedName>
        <fullName evidence="2">Urease accessory protein UreH-like transmembrane domain-containing protein</fullName>
    </recommendedName>
</protein>
<dbReference type="EMBL" id="LWAE01000018">
    <property type="protein sequence ID" value="KZL88447.1"/>
    <property type="molecule type" value="Genomic_DNA"/>
</dbReference>
<keyword evidence="4" id="KW-1185">Reference proteome</keyword>
<feature type="transmembrane region" description="Helical" evidence="1">
    <location>
        <begin position="118"/>
        <end position="141"/>
    </location>
</feature>
<feature type="transmembrane region" description="Helical" evidence="1">
    <location>
        <begin position="183"/>
        <end position="205"/>
    </location>
</feature>
<dbReference type="RefSeq" id="WP_066631041.1">
    <property type="nucleotide sequence ID" value="NZ_FQXL01000039.1"/>
</dbReference>
<comment type="caution">
    <text evidence="3">The sequence shown here is derived from an EMBL/GenBank/DDBJ whole genome shotgun (WGS) entry which is preliminary data.</text>
</comment>
<proteinExistence type="predicted"/>
<evidence type="ECO:0000259" key="2">
    <source>
        <dbReference type="Pfam" id="PF13386"/>
    </source>
</evidence>
<reference evidence="3 4" key="1">
    <citation type="submission" date="2016-04" db="EMBL/GenBank/DDBJ databases">
        <title>Genome sequence of Clostridium magnum DSM 2767.</title>
        <authorList>
            <person name="Poehlein A."/>
            <person name="Uhlig R."/>
            <person name="Fischer R."/>
            <person name="Bahl H."/>
            <person name="Daniel R."/>
        </authorList>
    </citation>
    <scope>NUCLEOTIDE SEQUENCE [LARGE SCALE GENOMIC DNA]</scope>
    <source>
        <strain evidence="3 4">DSM 2767</strain>
    </source>
</reference>
<dbReference type="PATRIC" id="fig|1121326.3.peg.6289"/>
<organism evidence="3 4">
    <name type="scientific">Clostridium magnum DSM 2767</name>
    <dbReference type="NCBI Taxonomy" id="1121326"/>
    <lineage>
        <taxon>Bacteria</taxon>
        <taxon>Bacillati</taxon>
        <taxon>Bacillota</taxon>
        <taxon>Clostridia</taxon>
        <taxon>Eubacteriales</taxon>
        <taxon>Clostridiaceae</taxon>
        <taxon>Clostridium</taxon>
    </lineage>
</organism>
<dbReference type="Pfam" id="PF13386">
    <property type="entry name" value="DsbD_2"/>
    <property type="match status" value="1"/>
</dbReference>
<feature type="transmembrane region" description="Helical" evidence="1">
    <location>
        <begin position="153"/>
        <end position="176"/>
    </location>
</feature>
<keyword evidence="1" id="KW-0812">Transmembrane</keyword>
<evidence type="ECO:0000313" key="4">
    <source>
        <dbReference type="Proteomes" id="UP000076603"/>
    </source>
</evidence>
<dbReference type="STRING" id="1121326.CLMAG_62190"/>
<evidence type="ECO:0000256" key="1">
    <source>
        <dbReference type="SAM" id="Phobius"/>
    </source>
</evidence>
<dbReference type="OrthoDB" id="1892463at2"/>
<evidence type="ECO:0000313" key="3">
    <source>
        <dbReference type="EMBL" id="KZL88447.1"/>
    </source>
</evidence>
<feature type="transmembrane region" description="Helical" evidence="1">
    <location>
        <begin position="40"/>
        <end position="63"/>
    </location>
</feature>
<dbReference type="Proteomes" id="UP000076603">
    <property type="component" value="Unassembled WGS sequence"/>
</dbReference>
<accession>A0A162QEH1</accession>
<gene>
    <name evidence="3" type="ORF">CLMAG_62190</name>
</gene>
<dbReference type="AlphaFoldDB" id="A0A162QEH1"/>
<feature type="domain" description="Urease accessory protein UreH-like transmembrane" evidence="2">
    <location>
        <begin position="5"/>
        <end position="182"/>
    </location>
</feature>
<feature type="transmembrane region" description="Helical" evidence="1">
    <location>
        <begin position="6"/>
        <end position="28"/>
    </location>
</feature>
<keyword evidence="1" id="KW-1133">Transmembrane helix</keyword>
<name>A0A162QEH1_9CLOT</name>
<keyword evidence="1" id="KW-0472">Membrane</keyword>